<name>A0A1N6LY53_BABMR</name>
<accession>A0A1N6LY53</accession>
<reference evidence="1 2" key="1">
    <citation type="journal article" date="2012" name="Nucleic Acids Res.">
        <title>Sequencing of the smallest Apicomplexan genome from the human pathogen Babesia microti.</title>
        <authorList>
            <person name="Cornillot E."/>
            <person name="Hadj-Kaddour K."/>
            <person name="Dassouli A."/>
            <person name="Noel B."/>
            <person name="Ranwez V."/>
            <person name="Vacherie B."/>
            <person name="Augagneur Y."/>
            <person name="Bres V."/>
            <person name="Duclos A."/>
            <person name="Randazzo S."/>
            <person name="Carcy B."/>
            <person name="Debierre-Grockiego F."/>
            <person name="Delbecq S."/>
            <person name="Moubri-Menage K."/>
            <person name="Shams-Eldin H."/>
            <person name="Usmani-Brown S."/>
            <person name="Bringaud F."/>
            <person name="Wincker P."/>
            <person name="Vivares C.P."/>
            <person name="Schwarz R.T."/>
            <person name="Schetters T.P."/>
            <person name="Krause P.J."/>
            <person name="Gorenflot A."/>
            <person name="Berry V."/>
            <person name="Barbe V."/>
            <person name="Ben Mamoun C."/>
        </authorList>
    </citation>
    <scope>NUCLEOTIDE SEQUENCE [LARGE SCALE GENOMIC DNA]</scope>
    <source>
        <strain evidence="1 2">RI</strain>
    </source>
</reference>
<dbReference type="GeneID" id="24426281"/>
<dbReference type="RefSeq" id="XP_012650236.2">
    <property type="nucleotide sequence ID" value="XM_012794782.2"/>
</dbReference>
<protein>
    <submittedName>
        <fullName evidence="1">Uncharacterized protein</fullName>
    </submittedName>
</protein>
<dbReference type="KEGG" id="bmic:BmR1_04g08225"/>
<dbReference type="VEuPathDB" id="PiroplasmaDB:BmR1_04g08225"/>
<evidence type="ECO:0000313" key="1">
    <source>
        <dbReference type="EMBL" id="SIO73797.1"/>
    </source>
</evidence>
<dbReference type="EMBL" id="LN871599">
    <property type="protein sequence ID" value="SIO73797.1"/>
    <property type="molecule type" value="Genomic_DNA"/>
</dbReference>
<evidence type="ECO:0000313" key="2">
    <source>
        <dbReference type="Proteomes" id="UP000002899"/>
    </source>
</evidence>
<proteinExistence type="predicted"/>
<keyword evidence="2" id="KW-1185">Reference proteome</keyword>
<dbReference type="Proteomes" id="UP000002899">
    <property type="component" value="Chromosome IV"/>
</dbReference>
<reference evidence="1 2" key="3">
    <citation type="journal article" date="2016" name="Sci. Rep.">
        <title>Genome-wide diversity and gene expression profiling of Babesia microti isolates identify polymorphic genes that mediate host-pathogen interactions.</title>
        <authorList>
            <person name="Silva J.C."/>
            <person name="Cornillot E."/>
            <person name="McCracken C."/>
            <person name="Usmani-Brown S."/>
            <person name="Dwivedi A."/>
            <person name="Ifeonu O.O."/>
            <person name="Crabtree J."/>
            <person name="Gotia H.T."/>
            <person name="Virji A.Z."/>
            <person name="Reynes C."/>
            <person name="Colinge J."/>
            <person name="Kumar V."/>
            <person name="Lawres L."/>
            <person name="Pazzi J.E."/>
            <person name="Pablo J.V."/>
            <person name="Hung C."/>
            <person name="Brancato J."/>
            <person name="Kumari P."/>
            <person name="Orvis J."/>
            <person name="Tretina K."/>
            <person name="Chibucos M."/>
            <person name="Ott S."/>
            <person name="Sadzewicz L."/>
            <person name="Sengamalay N."/>
            <person name="Shetty A.C."/>
            <person name="Su Q."/>
            <person name="Tallon L."/>
            <person name="Fraser C.M."/>
            <person name="Frutos R."/>
            <person name="Molina D.M."/>
            <person name="Krause P.J."/>
            <person name="Ben Mamoun C."/>
        </authorList>
    </citation>
    <scope>NUCLEOTIDE SEQUENCE [LARGE SCALE GENOMIC DNA]</scope>
    <source>
        <strain evidence="1 2">RI</strain>
    </source>
</reference>
<organism evidence="1 2">
    <name type="scientific">Babesia microti (strain RI)</name>
    <dbReference type="NCBI Taxonomy" id="1133968"/>
    <lineage>
        <taxon>Eukaryota</taxon>
        <taxon>Sar</taxon>
        <taxon>Alveolata</taxon>
        <taxon>Apicomplexa</taxon>
        <taxon>Aconoidasida</taxon>
        <taxon>Piroplasmida</taxon>
        <taxon>Babesiidae</taxon>
        <taxon>Babesia</taxon>
    </lineage>
</organism>
<reference evidence="1 2" key="2">
    <citation type="journal article" date="2013" name="PLoS ONE">
        <title>Whole genome mapping and re-organization of the nuclear and mitochondrial genomes of Babesia microti isolates.</title>
        <authorList>
            <person name="Cornillot E."/>
            <person name="Dassouli A."/>
            <person name="Garg A."/>
            <person name="Pachikara N."/>
            <person name="Randazzo S."/>
            <person name="Depoix D."/>
            <person name="Carcy B."/>
            <person name="Delbecq S."/>
            <person name="Frutos R."/>
            <person name="Silva J.C."/>
            <person name="Sutton R."/>
            <person name="Krause P.J."/>
            <person name="Mamoun C.B."/>
        </authorList>
    </citation>
    <scope>NUCLEOTIDE SEQUENCE [LARGE SCALE GENOMIC DNA]</scope>
    <source>
        <strain evidence="1 2">RI</strain>
    </source>
</reference>
<sequence length="148" mass="16875">MIVYEDQLMFRIAEYLQNRCIRIVLNNSIEIVGQLDTLIRPVRNIPMIALTQIYKNNELECGSELPRIKTYGSPPLILINSKIVSKDSDIITSKVFVRGHHICLICNNDARINIKNEGERMATFVTQNPGNVVKNKAFIKCQRIGCNN</sequence>
<gene>
    <name evidence="1" type="ORF">BmR1_04g08225</name>
</gene>
<dbReference type="AlphaFoldDB" id="A0A1N6LY53"/>